<accession>K8FI32</accession>
<gene>
    <name evidence="3" type="ORF">Bathy07g04620</name>
</gene>
<reference evidence="3 4" key="1">
    <citation type="submission" date="2011-10" db="EMBL/GenBank/DDBJ databases">
        <authorList>
            <person name="Genoscope - CEA"/>
        </authorList>
    </citation>
    <scope>NUCLEOTIDE SEQUENCE [LARGE SCALE GENOMIC DNA]</scope>
    <source>
        <strain evidence="3 4">RCC 1105</strain>
    </source>
</reference>
<dbReference type="RefSeq" id="XP_007512316.1">
    <property type="nucleotide sequence ID" value="XM_007512254.1"/>
</dbReference>
<dbReference type="AlphaFoldDB" id="K8FI32"/>
<feature type="compositionally biased region" description="Basic and acidic residues" evidence="1">
    <location>
        <begin position="131"/>
        <end position="170"/>
    </location>
</feature>
<dbReference type="Proteomes" id="UP000198341">
    <property type="component" value="Chromosome 7"/>
</dbReference>
<feature type="compositionally biased region" description="Basic and acidic residues" evidence="1">
    <location>
        <begin position="196"/>
        <end position="214"/>
    </location>
</feature>
<protein>
    <recommendedName>
        <fullName evidence="2">Cadherin-like beta-sandwich-like domain-containing protein</fullName>
    </recommendedName>
</protein>
<dbReference type="EMBL" id="FO082272">
    <property type="protein sequence ID" value="CCO66404.1"/>
    <property type="molecule type" value="Genomic_DNA"/>
</dbReference>
<dbReference type="InterPro" id="IPR025883">
    <property type="entry name" value="Cadherin-like_domain"/>
</dbReference>
<evidence type="ECO:0000259" key="2">
    <source>
        <dbReference type="Pfam" id="PF12733"/>
    </source>
</evidence>
<sequence length="261" mass="28296">MSSSSSSAFLNFLSFTAQIPLNEGEDLRSAEAKGFTKTKLSSTEDLKPSFDGSKCFSYALTVPKGTTHVGVMATSFSGRALKINDVNGNMSVVELISEAKNTIKVTLHNNEGEVETSYEIQVNVSEEAAKDGEVVMKEKEVPKDTKAVHAHSHDGVPCDKDHSKDGEHTGHGHSHHAHGHGEEKKEEHGHGHHGHSHDGVPCDKDHSKDGEHTGHGHSHHAHGHGEEKKEEHGHGHHGHSHDGVPCDKDHSKDGEHTVTRF</sequence>
<feature type="compositionally biased region" description="Basic and acidic residues" evidence="1">
    <location>
        <begin position="179"/>
        <end position="189"/>
    </location>
</feature>
<evidence type="ECO:0000256" key="1">
    <source>
        <dbReference type="SAM" id="MobiDB-lite"/>
    </source>
</evidence>
<feature type="region of interest" description="Disordered" evidence="1">
    <location>
        <begin position="131"/>
        <end position="261"/>
    </location>
</feature>
<dbReference type="GeneID" id="19014951"/>
<dbReference type="KEGG" id="bpg:Bathy07g04620"/>
<organism evidence="3 4">
    <name type="scientific">Bathycoccus prasinos</name>
    <dbReference type="NCBI Taxonomy" id="41875"/>
    <lineage>
        <taxon>Eukaryota</taxon>
        <taxon>Viridiplantae</taxon>
        <taxon>Chlorophyta</taxon>
        <taxon>Mamiellophyceae</taxon>
        <taxon>Mamiellales</taxon>
        <taxon>Bathycoccaceae</taxon>
        <taxon>Bathycoccus</taxon>
    </lineage>
</organism>
<evidence type="ECO:0000313" key="4">
    <source>
        <dbReference type="Proteomes" id="UP000198341"/>
    </source>
</evidence>
<evidence type="ECO:0000313" key="3">
    <source>
        <dbReference type="EMBL" id="CCO66404.1"/>
    </source>
</evidence>
<keyword evidence="4" id="KW-1185">Reference proteome</keyword>
<feature type="compositionally biased region" description="Basic and acidic residues" evidence="1">
    <location>
        <begin position="223"/>
        <end position="233"/>
    </location>
</feature>
<name>K8FI32_9CHLO</name>
<dbReference type="Pfam" id="PF12733">
    <property type="entry name" value="Cadherin-like"/>
    <property type="match status" value="1"/>
</dbReference>
<dbReference type="STRING" id="41875.K8FI32"/>
<feature type="compositionally biased region" description="Basic and acidic residues" evidence="1">
    <location>
        <begin position="240"/>
        <end position="261"/>
    </location>
</feature>
<feature type="domain" description="Cadherin-like beta-sandwich-like" evidence="2">
    <location>
        <begin position="43"/>
        <end position="123"/>
    </location>
</feature>
<proteinExistence type="predicted"/>
<dbReference type="OrthoDB" id="10624309at2759"/>